<dbReference type="InterPro" id="IPR036390">
    <property type="entry name" value="WH_DNA-bd_sf"/>
</dbReference>
<dbReference type="GO" id="GO:0006351">
    <property type="term" value="P:DNA-templated transcription"/>
    <property type="evidence" value="ECO:0007669"/>
    <property type="project" value="TreeGrafter"/>
</dbReference>
<dbReference type="Proteomes" id="UP000245396">
    <property type="component" value="Unassembled WGS sequence"/>
</dbReference>
<comment type="caution">
    <text evidence="6">The sequence shown here is derived from an EMBL/GenBank/DDBJ whole genome shotgun (WGS) entry which is preliminary data.</text>
</comment>
<comment type="similarity">
    <text evidence="1">Belongs to the LysR transcriptional regulatory family.</text>
</comment>
<dbReference type="InterPro" id="IPR058163">
    <property type="entry name" value="LysR-type_TF_proteobact-type"/>
</dbReference>
<dbReference type="InterPro" id="IPR036388">
    <property type="entry name" value="WH-like_DNA-bd_sf"/>
</dbReference>
<accession>A0A316C5F2</accession>
<organism evidence="6 7">
    <name type="scientific">Pseudaminobacter salicylatoxidans</name>
    <dbReference type="NCBI Taxonomy" id="93369"/>
    <lineage>
        <taxon>Bacteria</taxon>
        <taxon>Pseudomonadati</taxon>
        <taxon>Pseudomonadota</taxon>
        <taxon>Alphaproteobacteria</taxon>
        <taxon>Hyphomicrobiales</taxon>
        <taxon>Phyllobacteriaceae</taxon>
        <taxon>Pseudaminobacter</taxon>
    </lineage>
</organism>
<keyword evidence="4" id="KW-0804">Transcription</keyword>
<feature type="domain" description="HTH lysR-type" evidence="5">
    <location>
        <begin position="5"/>
        <end position="62"/>
    </location>
</feature>
<dbReference type="Gene3D" id="3.40.190.10">
    <property type="entry name" value="Periplasmic binding protein-like II"/>
    <property type="match status" value="2"/>
</dbReference>
<evidence type="ECO:0000256" key="2">
    <source>
        <dbReference type="ARBA" id="ARBA00023015"/>
    </source>
</evidence>
<name>A0A316C5F2_PSESE</name>
<dbReference type="Pfam" id="PF03466">
    <property type="entry name" value="LysR_substrate"/>
    <property type="match status" value="1"/>
</dbReference>
<dbReference type="InterPro" id="IPR000847">
    <property type="entry name" value="LysR_HTH_N"/>
</dbReference>
<evidence type="ECO:0000313" key="6">
    <source>
        <dbReference type="EMBL" id="PWJ84533.1"/>
    </source>
</evidence>
<sequence length="310" mass="34011">MAKLPPLKALQAFDAFGRLGNVAGAAAELGVTPGAVSQQLRKAEEALNLRLLERRGNSVELTSWGRIYYAEIRPAFEQLRIAQEKLSRIRSTSGIVISCLPSLAGKWLAPRLADWQMSHPDANVRLLGKGSEPQLGEDSIDFRISYGDRIRKFDHYIEIFTDWVVPACSPAFLKANPVAKPIDILTMPLLGIEWDRDHKAAPTWSDWAVRIGAEPRMTRGEMAFSLSSSAIDAAINGRGFVLAQIAMVADDLEAGRLVVPFDLRVKLSQAYFLAWDRSALSKPFGPDLRAWIISISKSQSAASAGLADIV</sequence>
<dbReference type="GO" id="GO:0043565">
    <property type="term" value="F:sequence-specific DNA binding"/>
    <property type="evidence" value="ECO:0007669"/>
    <property type="project" value="TreeGrafter"/>
</dbReference>
<evidence type="ECO:0000259" key="5">
    <source>
        <dbReference type="PROSITE" id="PS50931"/>
    </source>
</evidence>
<evidence type="ECO:0000313" key="7">
    <source>
        <dbReference type="Proteomes" id="UP000245396"/>
    </source>
</evidence>
<dbReference type="Gene3D" id="1.10.10.10">
    <property type="entry name" value="Winged helix-like DNA-binding domain superfamily/Winged helix DNA-binding domain"/>
    <property type="match status" value="1"/>
</dbReference>
<keyword evidence="7" id="KW-1185">Reference proteome</keyword>
<gene>
    <name evidence="6" type="ORF">C7441_105149</name>
</gene>
<dbReference type="GO" id="GO:0003700">
    <property type="term" value="F:DNA-binding transcription factor activity"/>
    <property type="evidence" value="ECO:0007669"/>
    <property type="project" value="InterPro"/>
</dbReference>
<dbReference type="RefSeq" id="WP_244916091.1">
    <property type="nucleotide sequence ID" value="NZ_QGGG01000005.1"/>
</dbReference>
<evidence type="ECO:0000256" key="1">
    <source>
        <dbReference type="ARBA" id="ARBA00009437"/>
    </source>
</evidence>
<dbReference type="EMBL" id="QGGG01000005">
    <property type="protein sequence ID" value="PWJ84533.1"/>
    <property type="molecule type" value="Genomic_DNA"/>
</dbReference>
<reference evidence="6 7" key="1">
    <citation type="submission" date="2018-05" db="EMBL/GenBank/DDBJ databases">
        <title>Genomic Encyclopedia of Type Strains, Phase IV (KMG-IV): sequencing the most valuable type-strain genomes for metagenomic binning, comparative biology and taxonomic classification.</title>
        <authorList>
            <person name="Goeker M."/>
        </authorList>
    </citation>
    <scope>NUCLEOTIDE SEQUENCE [LARGE SCALE GENOMIC DNA]</scope>
    <source>
        <strain evidence="6 7">DSM 6986</strain>
    </source>
</reference>
<dbReference type="InterPro" id="IPR005119">
    <property type="entry name" value="LysR_subst-bd"/>
</dbReference>
<dbReference type="AlphaFoldDB" id="A0A316C5F2"/>
<keyword evidence="2" id="KW-0805">Transcription regulation</keyword>
<dbReference type="SUPFAM" id="SSF46785">
    <property type="entry name" value="Winged helix' DNA-binding domain"/>
    <property type="match status" value="1"/>
</dbReference>
<proteinExistence type="inferred from homology"/>
<dbReference type="SUPFAM" id="SSF53850">
    <property type="entry name" value="Periplasmic binding protein-like II"/>
    <property type="match status" value="1"/>
</dbReference>
<protein>
    <submittedName>
        <fullName evidence="6">LysR family glycine cleavage system transcriptional activator</fullName>
    </submittedName>
</protein>
<keyword evidence="3" id="KW-0238">DNA-binding</keyword>
<dbReference type="PANTHER" id="PTHR30537:SF74">
    <property type="entry name" value="HTH-TYPE TRANSCRIPTIONAL REGULATOR TRPI"/>
    <property type="match status" value="1"/>
</dbReference>
<dbReference type="STRING" id="1192868.GCA_000304395_02112"/>
<evidence type="ECO:0000256" key="3">
    <source>
        <dbReference type="ARBA" id="ARBA00023125"/>
    </source>
</evidence>
<dbReference type="Pfam" id="PF00126">
    <property type="entry name" value="HTH_1"/>
    <property type="match status" value="1"/>
</dbReference>
<dbReference type="PROSITE" id="PS50931">
    <property type="entry name" value="HTH_LYSR"/>
    <property type="match status" value="1"/>
</dbReference>
<evidence type="ECO:0000256" key="4">
    <source>
        <dbReference type="ARBA" id="ARBA00023163"/>
    </source>
</evidence>
<dbReference type="PANTHER" id="PTHR30537">
    <property type="entry name" value="HTH-TYPE TRANSCRIPTIONAL REGULATOR"/>
    <property type="match status" value="1"/>
</dbReference>